<feature type="transmembrane region" description="Helical" evidence="6">
    <location>
        <begin position="99"/>
        <end position="117"/>
    </location>
</feature>
<evidence type="ECO:0008006" key="8">
    <source>
        <dbReference type="Google" id="ProtNLM"/>
    </source>
</evidence>
<dbReference type="EMBL" id="VSSQ01022092">
    <property type="protein sequence ID" value="MPM68151.1"/>
    <property type="molecule type" value="Genomic_DNA"/>
</dbReference>
<dbReference type="GO" id="GO:0022857">
    <property type="term" value="F:transmembrane transporter activity"/>
    <property type="evidence" value="ECO:0007669"/>
    <property type="project" value="InterPro"/>
</dbReference>
<name>A0A645BU44_9ZZZZ</name>
<evidence type="ECO:0000256" key="4">
    <source>
        <dbReference type="ARBA" id="ARBA00022989"/>
    </source>
</evidence>
<dbReference type="Pfam" id="PF02653">
    <property type="entry name" value="BPD_transp_2"/>
    <property type="match status" value="1"/>
</dbReference>
<proteinExistence type="predicted"/>
<keyword evidence="5 6" id="KW-0472">Membrane</keyword>
<comment type="caution">
    <text evidence="7">The sequence shown here is derived from an EMBL/GenBank/DDBJ whole genome shotgun (WGS) entry which is preliminary data.</text>
</comment>
<evidence type="ECO:0000256" key="5">
    <source>
        <dbReference type="ARBA" id="ARBA00023136"/>
    </source>
</evidence>
<evidence type="ECO:0000256" key="6">
    <source>
        <dbReference type="SAM" id="Phobius"/>
    </source>
</evidence>
<dbReference type="InterPro" id="IPR001851">
    <property type="entry name" value="ABC_transp_permease"/>
</dbReference>
<feature type="transmembrane region" description="Helical" evidence="6">
    <location>
        <begin position="20"/>
        <end position="42"/>
    </location>
</feature>
<reference evidence="7" key="1">
    <citation type="submission" date="2019-08" db="EMBL/GenBank/DDBJ databases">
        <authorList>
            <person name="Kucharzyk K."/>
            <person name="Murdoch R.W."/>
            <person name="Higgins S."/>
            <person name="Loffler F."/>
        </authorList>
    </citation>
    <scope>NUCLEOTIDE SEQUENCE</scope>
</reference>
<evidence type="ECO:0000256" key="1">
    <source>
        <dbReference type="ARBA" id="ARBA00004651"/>
    </source>
</evidence>
<sequence length="134" mass="14396">MGEYPKAAETLGINVIRQKYVASMICGALAGIGGAYLTTCYVNTYSDGVVAGRGFIALSAVIFGRWSAPGVLLACLLFGFCDALQLRLQVMSTDIPYQLFQMIPYACTLAALAVFGIRKAGPKASGKPYRREER</sequence>
<keyword evidence="3 6" id="KW-0812">Transmembrane</keyword>
<evidence type="ECO:0000256" key="3">
    <source>
        <dbReference type="ARBA" id="ARBA00022692"/>
    </source>
</evidence>
<gene>
    <name evidence="7" type="ORF">SDC9_115082</name>
</gene>
<dbReference type="CDD" id="cd06580">
    <property type="entry name" value="TM_PBP1_transp_TpRbsC_like"/>
    <property type="match status" value="1"/>
</dbReference>
<dbReference type="AlphaFoldDB" id="A0A645BU44"/>
<feature type="transmembrane region" description="Helical" evidence="6">
    <location>
        <begin position="54"/>
        <end position="79"/>
    </location>
</feature>
<dbReference type="PANTHER" id="PTHR43370:SF1">
    <property type="entry name" value="GUANOSINE ABC TRANSPORTER PERMEASE PROTEIN NUPQ"/>
    <property type="match status" value="1"/>
</dbReference>
<keyword evidence="4 6" id="KW-1133">Transmembrane helix</keyword>
<dbReference type="PANTHER" id="PTHR43370">
    <property type="entry name" value="SUGAR ABC TRANSPORTER INTEGRAL MEMBRANE PROTEIN-RELATED"/>
    <property type="match status" value="1"/>
</dbReference>
<keyword evidence="2" id="KW-1003">Cell membrane</keyword>
<organism evidence="7">
    <name type="scientific">bioreactor metagenome</name>
    <dbReference type="NCBI Taxonomy" id="1076179"/>
    <lineage>
        <taxon>unclassified sequences</taxon>
        <taxon>metagenomes</taxon>
        <taxon>ecological metagenomes</taxon>
    </lineage>
</organism>
<protein>
    <recommendedName>
        <fullName evidence="8">Branched-chain amino acid transport system / permease component</fullName>
    </recommendedName>
</protein>
<accession>A0A645BU44</accession>
<evidence type="ECO:0000313" key="7">
    <source>
        <dbReference type="EMBL" id="MPM68151.1"/>
    </source>
</evidence>
<comment type="subcellular location">
    <subcellularLocation>
        <location evidence="1">Cell membrane</location>
        <topology evidence="1">Multi-pass membrane protein</topology>
    </subcellularLocation>
</comment>
<dbReference type="GO" id="GO:0005886">
    <property type="term" value="C:plasma membrane"/>
    <property type="evidence" value="ECO:0007669"/>
    <property type="project" value="UniProtKB-SubCell"/>
</dbReference>
<evidence type="ECO:0000256" key="2">
    <source>
        <dbReference type="ARBA" id="ARBA00022475"/>
    </source>
</evidence>